<sequence>MNNGTMRFDSPPATISQNKSPKAEVTEPPTGNNINLISQRYGKF</sequence>
<organism evidence="2">
    <name type="scientific">Myoviridae sp. ctP6q2</name>
    <dbReference type="NCBI Taxonomy" id="2825096"/>
    <lineage>
        <taxon>Viruses</taxon>
        <taxon>Duplodnaviria</taxon>
        <taxon>Heunggongvirae</taxon>
        <taxon>Uroviricota</taxon>
        <taxon>Caudoviricetes</taxon>
    </lineage>
</organism>
<evidence type="ECO:0000313" key="2">
    <source>
        <dbReference type="EMBL" id="DAF98171.1"/>
    </source>
</evidence>
<proteinExistence type="predicted"/>
<protein>
    <submittedName>
        <fullName evidence="2">Uncharacterized protein</fullName>
    </submittedName>
</protein>
<feature type="region of interest" description="Disordered" evidence="1">
    <location>
        <begin position="1"/>
        <end position="34"/>
    </location>
</feature>
<reference evidence="2" key="1">
    <citation type="journal article" date="2021" name="Proc. Natl. Acad. Sci. U.S.A.">
        <title>A Catalog of Tens of Thousands of Viruses from Human Metagenomes Reveals Hidden Associations with Chronic Diseases.</title>
        <authorList>
            <person name="Tisza M.J."/>
            <person name="Buck C.B."/>
        </authorList>
    </citation>
    <scope>NUCLEOTIDE SEQUENCE</scope>
    <source>
        <strain evidence="2">CtP6q2</strain>
    </source>
</reference>
<evidence type="ECO:0000256" key="1">
    <source>
        <dbReference type="SAM" id="MobiDB-lite"/>
    </source>
</evidence>
<dbReference type="EMBL" id="BK016143">
    <property type="protein sequence ID" value="DAF98171.1"/>
    <property type="molecule type" value="Genomic_DNA"/>
</dbReference>
<accession>A0A8S5UUP6</accession>
<name>A0A8S5UUP6_9CAUD</name>